<feature type="transmembrane region" description="Helical" evidence="7">
    <location>
        <begin position="242"/>
        <end position="261"/>
    </location>
</feature>
<protein>
    <recommendedName>
        <fullName evidence="7">TRAP transporter large permease protein</fullName>
    </recommendedName>
</protein>
<dbReference type="Pfam" id="PF06808">
    <property type="entry name" value="DctM"/>
    <property type="match status" value="1"/>
</dbReference>
<evidence type="ECO:0000256" key="4">
    <source>
        <dbReference type="ARBA" id="ARBA00022692"/>
    </source>
</evidence>
<dbReference type="PANTHER" id="PTHR33362:SF7">
    <property type="entry name" value="SLL1103 PROTEIN"/>
    <property type="match status" value="1"/>
</dbReference>
<feature type="transmembrane region" description="Helical" evidence="7">
    <location>
        <begin position="299"/>
        <end position="318"/>
    </location>
</feature>
<keyword evidence="10" id="KW-1185">Reference proteome</keyword>
<evidence type="ECO:0000256" key="7">
    <source>
        <dbReference type="RuleBase" id="RU369079"/>
    </source>
</evidence>
<keyword evidence="7" id="KW-0813">Transport</keyword>
<dbReference type="GO" id="GO:0022857">
    <property type="term" value="F:transmembrane transporter activity"/>
    <property type="evidence" value="ECO:0007669"/>
    <property type="project" value="UniProtKB-UniRule"/>
</dbReference>
<dbReference type="RefSeq" id="WP_106669836.1">
    <property type="nucleotide sequence ID" value="NZ_BMFE01000001.1"/>
</dbReference>
<comment type="subunit">
    <text evidence="7">The complex comprises the extracytoplasmic solute receptor protein and the two transmembrane proteins.</text>
</comment>
<dbReference type="AlphaFoldDB" id="A0A2T1KIV0"/>
<proteinExistence type="inferred from homology"/>
<accession>A0A2T1KIV0</accession>
<feature type="transmembrane region" description="Helical" evidence="7">
    <location>
        <begin position="112"/>
        <end position="142"/>
    </location>
</feature>
<evidence type="ECO:0000256" key="3">
    <source>
        <dbReference type="ARBA" id="ARBA00022519"/>
    </source>
</evidence>
<dbReference type="PIRSF" id="PIRSF006066">
    <property type="entry name" value="HI0050"/>
    <property type="match status" value="1"/>
</dbReference>
<feature type="transmembrane region" description="Helical" evidence="7">
    <location>
        <begin position="33"/>
        <end position="53"/>
    </location>
</feature>
<evidence type="ECO:0000259" key="8">
    <source>
        <dbReference type="Pfam" id="PF06808"/>
    </source>
</evidence>
<evidence type="ECO:0000256" key="6">
    <source>
        <dbReference type="ARBA" id="ARBA00023136"/>
    </source>
</evidence>
<keyword evidence="3 7" id="KW-0997">Cell inner membrane</keyword>
<comment type="similarity">
    <text evidence="7">Belongs to the TRAP transporter large permease family.</text>
</comment>
<feature type="transmembrane region" description="Helical" evidence="7">
    <location>
        <begin position="7"/>
        <end position="27"/>
    </location>
</feature>
<feature type="domain" description="TRAP C4-dicarboxylate transport system permease DctM subunit" evidence="8">
    <location>
        <begin position="13"/>
        <end position="444"/>
    </location>
</feature>
<dbReference type="OrthoDB" id="9796052at2"/>
<keyword evidence="4 7" id="KW-0812">Transmembrane</keyword>
<dbReference type="Proteomes" id="UP000238385">
    <property type="component" value="Unassembled WGS sequence"/>
</dbReference>
<feature type="transmembrane region" description="Helical" evidence="7">
    <location>
        <begin position="267"/>
        <end position="287"/>
    </location>
</feature>
<keyword evidence="2" id="KW-1003">Cell membrane</keyword>
<comment type="caution">
    <text evidence="9">The sequence shown here is derived from an EMBL/GenBank/DDBJ whole genome shotgun (WGS) entry which is preliminary data.</text>
</comment>
<evidence type="ECO:0000313" key="9">
    <source>
        <dbReference type="EMBL" id="PSF10049.1"/>
    </source>
</evidence>
<dbReference type="InterPro" id="IPR010656">
    <property type="entry name" value="DctM"/>
</dbReference>
<evidence type="ECO:0000256" key="1">
    <source>
        <dbReference type="ARBA" id="ARBA00004429"/>
    </source>
</evidence>
<name>A0A2T1KIV0_9GAMM</name>
<dbReference type="GO" id="GO:0005886">
    <property type="term" value="C:plasma membrane"/>
    <property type="evidence" value="ECO:0007669"/>
    <property type="project" value="UniProtKB-SubCell"/>
</dbReference>
<evidence type="ECO:0000256" key="2">
    <source>
        <dbReference type="ARBA" id="ARBA00022475"/>
    </source>
</evidence>
<feature type="transmembrane region" description="Helical" evidence="7">
    <location>
        <begin position="338"/>
        <end position="356"/>
    </location>
</feature>
<dbReference type="NCBIfam" id="TIGR00786">
    <property type="entry name" value="dctM"/>
    <property type="match status" value="1"/>
</dbReference>
<evidence type="ECO:0000256" key="5">
    <source>
        <dbReference type="ARBA" id="ARBA00022989"/>
    </source>
</evidence>
<feature type="transmembrane region" description="Helical" evidence="7">
    <location>
        <begin position="395"/>
        <end position="411"/>
    </location>
</feature>
<reference evidence="9 10" key="1">
    <citation type="submission" date="2018-03" db="EMBL/GenBank/DDBJ databases">
        <title>Marinobacter brunus sp. nov., a marine bacterium of Gamma-proteobacteria isolated from the surface seawater of the South China Sea.</title>
        <authorList>
            <person name="Cheng H."/>
            <person name="Wu Y.-H."/>
            <person name="Xamxidin M."/>
            <person name="Xu X.-W."/>
        </authorList>
    </citation>
    <scope>NUCLEOTIDE SEQUENCE [LARGE SCALE GENOMIC DNA]</scope>
    <source>
        <strain evidence="9 10">JCM 30472</strain>
    </source>
</reference>
<feature type="transmembrane region" description="Helical" evidence="7">
    <location>
        <begin position="363"/>
        <end position="389"/>
    </location>
</feature>
<feature type="transmembrane region" description="Helical" evidence="7">
    <location>
        <begin position="154"/>
        <end position="177"/>
    </location>
</feature>
<comment type="subcellular location">
    <subcellularLocation>
        <location evidence="1 7">Cell inner membrane</location>
        <topology evidence="1 7">Multi-pass membrane protein</topology>
    </subcellularLocation>
</comment>
<sequence length="454" mass="48248">MELETLFVIGMFLTFGALLMTGFPVAWVLGGTAVIWTVVGVVAVENFGANLWFDYSSSMGLVPERVWDVINSETLVALPMFIFMGIMLDQSGVAERLMNSMVKLFGAVRGGYAVTVIVIGVLLAATTGIIGASVVLLGMLSLPVMMENKYDKGFAVGTACATGTLGILIPPSIMLVLMADRLAVPEASVGDLFMGAFFPGLMLGAMYVAYAIIRPMLQPHIAPVPEGTEKVSWSIVWEVTKAVVPTAALILGVLGSIFAGIATPTEASGVGALGALILALMAGRLNLKVLNSSMQQTTRTSAFIFAIFLGATAFSVVLRGLGGDRVIEDALLGLPFGPYGVVLTILFAVFLLGFFLDWVEITLIILPLVAPVVQVLGFDLVWFTILFAMCLQTSFLTPPVGFALFYIKGVAPPEITVMDIYKGVIPFIIIQLIGLSIVFLVPEIATWLPGAAYD</sequence>
<organism evidence="9 10">
    <name type="scientific">Marinobacter halophilus</name>
    <dbReference type="NCBI Taxonomy" id="1323740"/>
    <lineage>
        <taxon>Bacteria</taxon>
        <taxon>Pseudomonadati</taxon>
        <taxon>Pseudomonadota</taxon>
        <taxon>Gammaproteobacteria</taxon>
        <taxon>Pseudomonadales</taxon>
        <taxon>Marinobacteraceae</taxon>
        <taxon>Marinobacter</taxon>
    </lineage>
</organism>
<dbReference type="PANTHER" id="PTHR33362">
    <property type="entry name" value="SIALIC ACID TRAP TRANSPORTER PERMEASE PROTEIN SIAT-RELATED"/>
    <property type="match status" value="1"/>
</dbReference>
<dbReference type="EMBL" id="PXNN01000003">
    <property type="protein sequence ID" value="PSF10049.1"/>
    <property type="molecule type" value="Genomic_DNA"/>
</dbReference>
<keyword evidence="5 7" id="KW-1133">Transmembrane helix</keyword>
<dbReference type="InterPro" id="IPR004681">
    <property type="entry name" value="TRAP_DctM"/>
</dbReference>
<comment type="function">
    <text evidence="7">Part of the tripartite ATP-independent periplasmic (TRAP) transport system.</text>
</comment>
<evidence type="ECO:0000313" key="10">
    <source>
        <dbReference type="Proteomes" id="UP000238385"/>
    </source>
</evidence>
<feature type="transmembrane region" description="Helical" evidence="7">
    <location>
        <begin position="192"/>
        <end position="213"/>
    </location>
</feature>
<feature type="transmembrane region" description="Helical" evidence="7">
    <location>
        <begin position="423"/>
        <end position="441"/>
    </location>
</feature>
<gene>
    <name evidence="9" type="ORF">C7H08_00660</name>
</gene>
<keyword evidence="6 7" id="KW-0472">Membrane</keyword>
<feature type="transmembrane region" description="Helical" evidence="7">
    <location>
        <begin position="74"/>
        <end position="92"/>
    </location>
</feature>